<comment type="caution">
    <text evidence="1">The sequence shown here is derived from an EMBL/GenBank/DDBJ whole genome shotgun (WGS) entry which is preliminary data.</text>
</comment>
<name>A0AAW0ZWS4_9HYME</name>
<accession>A0AAW0ZWS4</accession>
<dbReference type="AlphaFoldDB" id="A0AAW0ZWS4"/>
<evidence type="ECO:0000313" key="1">
    <source>
        <dbReference type="EMBL" id="KAK9302035.1"/>
    </source>
</evidence>
<dbReference type="Proteomes" id="UP001432146">
    <property type="component" value="Unassembled WGS sequence"/>
</dbReference>
<protein>
    <submittedName>
        <fullName evidence="1">Uncharacterized protein</fullName>
    </submittedName>
</protein>
<sequence length="91" mass="9845">MFKKMRLIFGCEAHSRISVLSLSDARSVSEGEGKTRSAILMVTRSAEVVGSTSDEATGVLTWLLRTCPFAHSDCSKVGDEKYVTGKYPAGE</sequence>
<keyword evidence="2" id="KW-1185">Reference proteome</keyword>
<reference evidence="1 2" key="1">
    <citation type="submission" date="2024-05" db="EMBL/GenBank/DDBJ databases">
        <title>The nuclear and mitochondrial genome assemblies of Tetragonisca angustula (Apidae: Meliponini), a tiny yet remarkable pollinator in the Neotropics.</title>
        <authorList>
            <person name="Ferrari R."/>
            <person name="Ricardo P.C."/>
            <person name="Dias F.C."/>
            <person name="Araujo N.S."/>
            <person name="Soares D.O."/>
            <person name="Zhou Q.-S."/>
            <person name="Zhu C.-D."/>
            <person name="Coutinho L."/>
            <person name="Airas M.C."/>
            <person name="Batista T.M."/>
        </authorList>
    </citation>
    <scope>NUCLEOTIDE SEQUENCE [LARGE SCALE GENOMIC DNA]</scope>
    <source>
        <strain evidence="1">ASF017062</strain>
        <tissue evidence="1">Abdomen</tissue>
    </source>
</reference>
<gene>
    <name evidence="1" type="ORF">QLX08_005783</name>
</gene>
<evidence type="ECO:0000313" key="2">
    <source>
        <dbReference type="Proteomes" id="UP001432146"/>
    </source>
</evidence>
<dbReference type="EMBL" id="JAWNGG020000100">
    <property type="protein sequence ID" value="KAK9302035.1"/>
    <property type="molecule type" value="Genomic_DNA"/>
</dbReference>
<proteinExistence type="predicted"/>
<organism evidence="1 2">
    <name type="scientific">Tetragonisca angustula</name>
    <dbReference type="NCBI Taxonomy" id="166442"/>
    <lineage>
        <taxon>Eukaryota</taxon>
        <taxon>Metazoa</taxon>
        <taxon>Ecdysozoa</taxon>
        <taxon>Arthropoda</taxon>
        <taxon>Hexapoda</taxon>
        <taxon>Insecta</taxon>
        <taxon>Pterygota</taxon>
        <taxon>Neoptera</taxon>
        <taxon>Endopterygota</taxon>
        <taxon>Hymenoptera</taxon>
        <taxon>Apocrita</taxon>
        <taxon>Aculeata</taxon>
        <taxon>Apoidea</taxon>
        <taxon>Anthophila</taxon>
        <taxon>Apidae</taxon>
        <taxon>Tetragonisca</taxon>
    </lineage>
</organism>